<evidence type="ECO:0000256" key="1">
    <source>
        <dbReference type="SAM" id="MobiDB-lite"/>
    </source>
</evidence>
<organism evidence="2 3">
    <name type="scientific">Drosophila guanche</name>
    <name type="common">Fruit fly</name>
    <dbReference type="NCBI Taxonomy" id="7266"/>
    <lineage>
        <taxon>Eukaryota</taxon>
        <taxon>Metazoa</taxon>
        <taxon>Ecdysozoa</taxon>
        <taxon>Arthropoda</taxon>
        <taxon>Hexapoda</taxon>
        <taxon>Insecta</taxon>
        <taxon>Pterygota</taxon>
        <taxon>Neoptera</taxon>
        <taxon>Endopterygota</taxon>
        <taxon>Diptera</taxon>
        <taxon>Brachycera</taxon>
        <taxon>Muscomorpha</taxon>
        <taxon>Ephydroidea</taxon>
        <taxon>Drosophilidae</taxon>
        <taxon>Drosophila</taxon>
        <taxon>Sophophora</taxon>
    </lineage>
</organism>
<keyword evidence="3" id="KW-1185">Reference proteome</keyword>
<evidence type="ECO:0000313" key="2">
    <source>
        <dbReference type="EMBL" id="SPP78940.1"/>
    </source>
</evidence>
<name>A0A3B0JTY7_DROGU</name>
<protein>
    <submittedName>
        <fullName evidence="2">Uncharacterized protein</fullName>
    </submittedName>
</protein>
<evidence type="ECO:0000313" key="3">
    <source>
        <dbReference type="Proteomes" id="UP000268350"/>
    </source>
</evidence>
<gene>
    <name evidence="2" type="ORF">DGUA_6G011701</name>
</gene>
<dbReference type="EMBL" id="OUUW01000004">
    <property type="protein sequence ID" value="SPP78940.1"/>
    <property type="molecule type" value="Genomic_DNA"/>
</dbReference>
<dbReference type="Proteomes" id="UP000268350">
    <property type="component" value="Unassembled WGS sequence"/>
</dbReference>
<sequence length="75" mass="8358">MSMSPPTDARRGWVHVGDATFKSMSKAASPAAIMQREPKAKRSSKGNYHELKLQLKSWRWRAENGDGDGTGEQKL</sequence>
<reference evidence="3" key="1">
    <citation type="submission" date="2018-01" db="EMBL/GenBank/DDBJ databases">
        <authorList>
            <person name="Alioto T."/>
            <person name="Alioto T."/>
        </authorList>
    </citation>
    <scope>NUCLEOTIDE SEQUENCE [LARGE SCALE GENOMIC DNA]</scope>
</reference>
<proteinExistence type="predicted"/>
<feature type="region of interest" description="Disordered" evidence="1">
    <location>
        <begin position="25"/>
        <end position="48"/>
    </location>
</feature>
<dbReference type="AlphaFoldDB" id="A0A3B0JTY7"/>
<accession>A0A3B0JTY7</accession>